<accession>A0A934QAD3</accession>
<evidence type="ECO:0000313" key="2">
    <source>
        <dbReference type="EMBL" id="MBK0420881.1"/>
    </source>
</evidence>
<dbReference type="InterPro" id="IPR008136">
    <property type="entry name" value="CinA_C"/>
</dbReference>
<dbReference type="SUPFAM" id="SSF142433">
    <property type="entry name" value="CinA-like"/>
    <property type="match status" value="1"/>
</dbReference>
<dbReference type="RefSeq" id="WP_200131092.1">
    <property type="nucleotide sequence ID" value="NZ_JAEHOI010000002.1"/>
</dbReference>
<gene>
    <name evidence="2" type="ORF">JD292_02145</name>
</gene>
<reference evidence="2" key="1">
    <citation type="submission" date="2020-12" db="EMBL/GenBank/DDBJ databases">
        <title>Leucobacter sp. CAS2, isolated from Chromium sludge.</title>
        <authorList>
            <person name="Xu Z."/>
        </authorList>
    </citation>
    <scope>NUCLEOTIDE SEQUENCE</scope>
    <source>
        <strain evidence="2">CSA2</strain>
    </source>
</reference>
<dbReference type="InterPro" id="IPR036653">
    <property type="entry name" value="CinA-like_C"/>
</dbReference>
<organism evidence="2 3">
    <name type="scientific">Leucobacter edaphi</name>
    <dbReference type="NCBI Taxonomy" id="2796472"/>
    <lineage>
        <taxon>Bacteria</taxon>
        <taxon>Bacillati</taxon>
        <taxon>Actinomycetota</taxon>
        <taxon>Actinomycetes</taxon>
        <taxon>Micrococcales</taxon>
        <taxon>Microbacteriaceae</taxon>
        <taxon>Leucobacter</taxon>
    </lineage>
</organism>
<name>A0A934QAD3_9MICO</name>
<dbReference type="Pfam" id="PF02464">
    <property type="entry name" value="CinA"/>
    <property type="match status" value="1"/>
</dbReference>
<keyword evidence="3" id="KW-1185">Reference proteome</keyword>
<feature type="domain" description="CinA C-terminal" evidence="1">
    <location>
        <begin position="2"/>
        <end position="167"/>
    </location>
</feature>
<sequence>MSLASEVIAAATARDIRIATAESLTGGLLADALVSIPGASRAFSGGIVAYDTALKASLLGVDPAQLARTGPVDERVARQMAEGARRACAVPRTGAIAGDAVPAEIGVATTGVAGPDPDPQTGLPAGAVWIGVSSAAGSRAVRLDAEGDRAAIRGAAVHAAIRELASELGISLVFPNT</sequence>
<dbReference type="NCBIfam" id="TIGR00199">
    <property type="entry name" value="PncC_domain"/>
    <property type="match status" value="1"/>
</dbReference>
<dbReference type="AlphaFoldDB" id="A0A934QAD3"/>
<evidence type="ECO:0000259" key="1">
    <source>
        <dbReference type="Pfam" id="PF02464"/>
    </source>
</evidence>
<dbReference type="Gene3D" id="3.90.950.20">
    <property type="entry name" value="CinA-like"/>
    <property type="match status" value="1"/>
</dbReference>
<comment type="caution">
    <text evidence="2">The sequence shown here is derived from an EMBL/GenBank/DDBJ whole genome shotgun (WGS) entry which is preliminary data.</text>
</comment>
<protein>
    <submittedName>
        <fullName evidence="2">CinA family protein</fullName>
    </submittedName>
</protein>
<evidence type="ECO:0000313" key="3">
    <source>
        <dbReference type="Proteomes" id="UP000618733"/>
    </source>
</evidence>
<dbReference type="EMBL" id="JAEHOI010000002">
    <property type="protein sequence ID" value="MBK0420881.1"/>
    <property type="molecule type" value="Genomic_DNA"/>
</dbReference>
<proteinExistence type="predicted"/>
<dbReference type="Proteomes" id="UP000618733">
    <property type="component" value="Unassembled WGS sequence"/>
</dbReference>